<evidence type="ECO:0000259" key="3">
    <source>
        <dbReference type="PROSITE" id="PS51194"/>
    </source>
</evidence>
<sequence>MIKNLLHQRLDLRLIIMSATADAEQLANYFFACGTFRVAGRNFPVDIRYVPCESEGKSSSGVVAPYVSDVVKMVTDIHKTERDRTILAFVTSQMEVEWACENFRSPSAIALPLHGKLTFEEQHQVFVNYPGKRKVIFTMNVAETSLTIPGVKYIVDSGMVKESKFAPGTGMNALKVFRISQSSANQRAGRAGRTEPGWC</sequence>
<evidence type="ECO:0000313" key="5">
    <source>
        <dbReference type="Proteomes" id="UP001630127"/>
    </source>
</evidence>
<proteinExistence type="predicted"/>
<dbReference type="Gene3D" id="3.40.50.300">
    <property type="entry name" value="P-loop containing nucleotide triphosphate hydrolases"/>
    <property type="match status" value="2"/>
</dbReference>
<evidence type="ECO:0000313" key="4">
    <source>
        <dbReference type="EMBL" id="KAL3524849.1"/>
    </source>
</evidence>
<dbReference type="Pfam" id="PF00271">
    <property type="entry name" value="Helicase_C"/>
    <property type="match status" value="1"/>
</dbReference>
<evidence type="ECO:0000256" key="1">
    <source>
        <dbReference type="ARBA" id="ARBA00012552"/>
    </source>
</evidence>
<dbReference type="CDD" id="cd18791">
    <property type="entry name" value="SF2_C_RHA"/>
    <property type="match status" value="1"/>
</dbReference>
<dbReference type="InterPro" id="IPR027417">
    <property type="entry name" value="P-loop_NTPase"/>
</dbReference>
<dbReference type="InterPro" id="IPR001650">
    <property type="entry name" value="Helicase_C-like"/>
</dbReference>
<name>A0ABD2ZZE6_9GENT</name>
<dbReference type="SMART" id="SM00490">
    <property type="entry name" value="HELICc"/>
    <property type="match status" value="1"/>
</dbReference>
<dbReference type="PROSITE" id="PS51194">
    <property type="entry name" value="HELICASE_CTER"/>
    <property type="match status" value="1"/>
</dbReference>
<dbReference type="EMBL" id="JBJUIK010000006">
    <property type="protein sequence ID" value="KAL3524849.1"/>
    <property type="molecule type" value="Genomic_DNA"/>
</dbReference>
<dbReference type="Proteomes" id="UP001630127">
    <property type="component" value="Unassembled WGS sequence"/>
</dbReference>
<dbReference type="PANTHER" id="PTHR18934:SF81">
    <property type="entry name" value="ATP-DEPENDENT RNA HELICASE DEAH11, CHLOROPLASTIC-RELATED"/>
    <property type="match status" value="1"/>
</dbReference>
<dbReference type="GO" id="GO:0003724">
    <property type="term" value="F:RNA helicase activity"/>
    <property type="evidence" value="ECO:0007669"/>
    <property type="project" value="UniProtKB-EC"/>
</dbReference>
<comment type="caution">
    <text evidence="4">The sequence shown here is derived from an EMBL/GenBank/DDBJ whole genome shotgun (WGS) entry which is preliminary data.</text>
</comment>
<accession>A0ABD2ZZE6</accession>
<comment type="catalytic activity">
    <reaction evidence="2">
        <text>ATP + H2O = ADP + phosphate + H(+)</text>
        <dbReference type="Rhea" id="RHEA:13065"/>
        <dbReference type="ChEBI" id="CHEBI:15377"/>
        <dbReference type="ChEBI" id="CHEBI:15378"/>
        <dbReference type="ChEBI" id="CHEBI:30616"/>
        <dbReference type="ChEBI" id="CHEBI:43474"/>
        <dbReference type="ChEBI" id="CHEBI:456216"/>
        <dbReference type="EC" id="3.6.4.13"/>
    </reaction>
</comment>
<evidence type="ECO:0000256" key="2">
    <source>
        <dbReference type="ARBA" id="ARBA00047984"/>
    </source>
</evidence>
<dbReference type="AlphaFoldDB" id="A0ABD2ZZE6"/>
<gene>
    <name evidence="4" type="ORF">ACH5RR_013221</name>
</gene>
<dbReference type="EC" id="3.6.4.13" evidence="1"/>
<dbReference type="PANTHER" id="PTHR18934">
    <property type="entry name" value="ATP-DEPENDENT RNA HELICASE"/>
    <property type="match status" value="1"/>
</dbReference>
<dbReference type="SUPFAM" id="SSF52540">
    <property type="entry name" value="P-loop containing nucleoside triphosphate hydrolases"/>
    <property type="match status" value="1"/>
</dbReference>
<keyword evidence="5" id="KW-1185">Reference proteome</keyword>
<feature type="domain" description="Helicase C-terminal" evidence="3">
    <location>
        <begin position="69"/>
        <end position="199"/>
    </location>
</feature>
<organism evidence="4 5">
    <name type="scientific">Cinchona calisaya</name>
    <dbReference type="NCBI Taxonomy" id="153742"/>
    <lineage>
        <taxon>Eukaryota</taxon>
        <taxon>Viridiplantae</taxon>
        <taxon>Streptophyta</taxon>
        <taxon>Embryophyta</taxon>
        <taxon>Tracheophyta</taxon>
        <taxon>Spermatophyta</taxon>
        <taxon>Magnoliopsida</taxon>
        <taxon>eudicotyledons</taxon>
        <taxon>Gunneridae</taxon>
        <taxon>Pentapetalae</taxon>
        <taxon>asterids</taxon>
        <taxon>lamiids</taxon>
        <taxon>Gentianales</taxon>
        <taxon>Rubiaceae</taxon>
        <taxon>Cinchonoideae</taxon>
        <taxon>Cinchoneae</taxon>
        <taxon>Cinchona</taxon>
    </lineage>
</organism>
<protein>
    <recommendedName>
        <fullName evidence="1">RNA helicase</fullName>
        <ecNumber evidence="1">3.6.4.13</ecNumber>
    </recommendedName>
</protein>
<reference evidence="4 5" key="1">
    <citation type="submission" date="2024-11" db="EMBL/GenBank/DDBJ databases">
        <title>A near-complete genome assembly of Cinchona calisaya.</title>
        <authorList>
            <person name="Lian D.C."/>
            <person name="Zhao X.W."/>
            <person name="Wei L."/>
        </authorList>
    </citation>
    <scope>NUCLEOTIDE SEQUENCE [LARGE SCALE GENOMIC DNA]</scope>
    <source>
        <tissue evidence="4">Nenye</tissue>
    </source>
</reference>